<dbReference type="Pfam" id="PF08373">
    <property type="entry name" value="RAP"/>
    <property type="match status" value="1"/>
</dbReference>
<evidence type="ECO:0000256" key="3">
    <source>
        <dbReference type="SAM" id="MobiDB-lite"/>
    </source>
</evidence>
<dbReference type="GO" id="GO:0000963">
    <property type="term" value="P:mitochondrial RNA processing"/>
    <property type="evidence" value="ECO:0007669"/>
    <property type="project" value="TreeGrafter"/>
</dbReference>
<keyword evidence="5" id="KW-0808">Transferase</keyword>
<evidence type="ECO:0000313" key="5">
    <source>
        <dbReference type="EMBL" id="KAK1166228.1"/>
    </source>
</evidence>
<feature type="domain" description="RAP" evidence="4">
    <location>
        <begin position="618"/>
        <end position="675"/>
    </location>
</feature>
<feature type="compositionally biased region" description="Polar residues" evidence="3">
    <location>
        <begin position="79"/>
        <end position="100"/>
    </location>
</feature>
<feature type="region of interest" description="Disordered" evidence="3">
    <location>
        <begin position="74"/>
        <end position="112"/>
    </location>
</feature>
<comment type="subcellular location">
    <subcellularLocation>
        <location evidence="1">Mitochondrion</location>
    </subcellularLocation>
</comment>
<evidence type="ECO:0000313" key="6">
    <source>
        <dbReference type="Proteomes" id="UP001230051"/>
    </source>
</evidence>
<dbReference type="GO" id="GO:0035770">
    <property type="term" value="C:ribonucleoprotein granule"/>
    <property type="evidence" value="ECO:0007669"/>
    <property type="project" value="TreeGrafter"/>
</dbReference>
<dbReference type="PANTHER" id="PTHR21228:SF1">
    <property type="entry name" value="FAST KINASE DOMAIN-CONTAINING PROTEIN 2, MITOCHONDRIAL"/>
    <property type="match status" value="1"/>
</dbReference>
<organism evidence="5 6">
    <name type="scientific">Acipenser oxyrinchus oxyrinchus</name>
    <dbReference type="NCBI Taxonomy" id="40147"/>
    <lineage>
        <taxon>Eukaryota</taxon>
        <taxon>Metazoa</taxon>
        <taxon>Chordata</taxon>
        <taxon>Craniata</taxon>
        <taxon>Vertebrata</taxon>
        <taxon>Euteleostomi</taxon>
        <taxon>Actinopterygii</taxon>
        <taxon>Chondrostei</taxon>
        <taxon>Acipenseriformes</taxon>
        <taxon>Acipenseridae</taxon>
        <taxon>Acipenser</taxon>
    </lineage>
</organism>
<evidence type="ECO:0000256" key="2">
    <source>
        <dbReference type="ARBA" id="ARBA00023128"/>
    </source>
</evidence>
<dbReference type="GO" id="GO:0005759">
    <property type="term" value="C:mitochondrial matrix"/>
    <property type="evidence" value="ECO:0007669"/>
    <property type="project" value="TreeGrafter"/>
</dbReference>
<dbReference type="EMBL" id="JAGXEW010000011">
    <property type="protein sequence ID" value="KAK1166228.1"/>
    <property type="molecule type" value="Genomic_DNA"/>
</dbReference>
<dbReference type="GO" id="GO:0044528">
    <property type="term" value="P:regulation of mitochondrial mRNA stability"/>
    <property type="evidence" value="ECO:0007669"/>
    <property type="project" value="InterPro"/>
</dbReference>
<reference evidence="5" key="1">
    <citation type="submission" date="2022-02" db="EMBL/GenBank/DDBJ databases">
        <title>Atlantic sturgeon de novo genome assembly.</title>
        <authorList>
            <person name="Stock M."/>
            <person name="Klopp C."/>
            <person name="Guiguen Y."/>
            <person name="Cabau C."/>
            <person name="Parinello H."/>
            <person name="Santidrian Yebra-Pimentel E."/>
            <person name="Kuhl H."/>
            <person name="Dirks R.P."/>
            <person name="Guessner J."/>
            <person name="Wuertz S."/>
            <person name="Du K."/>
            <person name="Schartl M."/>
        </authorList>
    </citation>
    <scope>NUCLEOTIDE SEQUENCE</scope>
    <source>
        <strain evidence="5">STURGEONOMICS-FGT-2020</strain>
        <tissue evidence="5">Whole blood</tissue>
    </source>
</reference>
<dbReference type="Proteomes" id="UP001230051">
    <property type="component" value="Unassembled WGS sequence"/>
</dbReference>
<accession>A0AAD8DDY1</accession>
<dbReference type="PANTHER" id="PTHR21228">
    <property type="entry name" value="FAST LEU-RICH DOMAIN-CONTAINING"/>
    <property type="match status" value="1"/>
</dbReference>
<protein>
    <submittedName>
        <fullName evidence="5">FAST kinase domain-containing protein 2, mitochondrial</fullName>
    </submittedName>
</protein>
<name>A0AAD8DDY1_ACIOX</name>
<proteinExistence type="predicted"/>
<keyword evidence="6" id="KW-1185">Reference proteome</keyword>
<dbReference type="Pfam" id="PF06743">
    <property type="entry name" value="FAST_1"/>
    <property type="match status" value="1"/>
</dbReference>
<dbReference type="InterPro" id="IPR013584">
    <property type="entry name" value="RAP"/>
</dbReference>
<keyword evidence="2" id="KW-0496">Mitochondrion</keyword>
<dbReference type="GO" id="GO:0003723">
    <property type="term" value="F:RNA binding"/>
    <property type="evidence" value="ECO:0007669"/>
    <property type="project" value="TreeGrafter"/>
</dbReference>
<dbReference type="PROSITE" id="PS51286">
    <property type="entry name" value="RAP"/>
    <property type="match status" value="1"/>
</dbReference>
<evidence type="ECO:0000259" key="4">
    <source>
        <dbReference type="PROSITE" id="PS51286"/>
    </source>
</evidence>
<sequence>MNICTSGNQLLRNFRLCLNNSHLQSSSLWGLKNCKSPINLSTFKNVHQNLGSTSYLFNRCATRQGAKARFYSLDKEQAQESTSGEQTSSNTDNPVLNETESPPPLSYRQQQKEAGRYLDPLAENAEPYSQGERQREQFYDLLKNCNSPYDVLDLAGNYTLTWRRVSNCLTKIWETTKKMSDDQKRYERKLMFEHPVFEQLCQQAMKDAGKMRSDDLAYSLLALVKLGVSQRSRVVQTLLRVIQEHLNDFDEKSLSVLANCLNDMDSDKNADALKAGLRLLVETRIPKIKNVVALQTMMRCIGKDAPVSLKRKLEHKALSMLSQFSLPNSQYMFTTLAAMDFNSSTLLDACSSKIIENIHGIPFWRLIYVLQSSKDLQYRNAALFSAIAEYVMSTLDMWSNKQIVLFLGLFGDLGLRHTGLMDTFAEKVTETSESLTLRDVINILKSYSLLNHLPKNQKQQFLDSLSSVFETYLPKILPSELLRGVYYFCVLGCFPQSSLDKLLQEDILNELLLPDQRTHGANERILHYINLCLELDRSASTTVATITSAKPSSSPSMTVNPIVLGALKRCLGDEVCQQGVLLQNDYFIDFQITMDKDRKFVLQSQSEENSQTEYFQRVAVLCAPVSALCLGTTHPKGKLAMKMRHLTALGYSIVLVPAQEFEKLQEDEQVQFLKTRIFAEPEPALAGISQET</sequence>
<dbReference type="AlphaFoldDB" id="A0AAD8DDY1"/>
<keyword evidence="5" id="KW-0418">Kinase</keyword>
<dbReference type="InterPro" id="IPR010622">
    <property type="entry name" value="FAST_Leu-rich"/>
</dbReference>
<gene>
    <name evidence="5" type="primary">FASTKD2</name>
    <name evidence="5" type="ORF">AOXY_G12796</name>
</gene>
<dbReference type="GO" id="GO:0016301">
    <property type="term" value="F:kinase activity"/>
    <property type="evidence" value="ECO:0007669"/>
    <property type="project" value="UniProtKB-KW"/>
</dbReference>
<dbReference type="SMART" id="SM00952">
    <property type="entry name" value="RAP"/>
    <property type="match status" value="1"/>
</dbReference>
<dbReference type="InterPro" id="IPR050870">
    <property type="entry name" value="FAST_kinase"/>
</dbReference>
<dbReference type="CDD" id="cd23739">
    <property type="entry name" value="TBRG4-like_N"/>
    <property type="match status" value="1"/>
</dbReference>
<evidence type="ECO:0000256" key="1">
    <source>
        <dbReference type="ARBA" id="ARBA00004173"/>
    </source>
</evidence>
<comment type="caution">
    <text evidence="5">The sequence shown here is derived from an EMBL/GenBank/DDBJ whole genome shotgun (WGS) entry which is preliminary data.</text>
</comment>